<feature type="region of interest" description="Disordered" evidence="1">
    <location>
        <begin position="76"/>
        <end position="108"/>
    </location>
</feature>
<dbReference type="PANTHER" id="PTHR46601">
    <property type="entry name" value="ULP_PROTEASE DOMAIN-CONTAINING PROTEIN"/>
    <property type="match status" value="1"/>
</dbReference>
<evidence type="ECO:0000313" key="3">
    <source>
        <dbReference type="Proteomes" id="UP000681722"/>
    </source>
</evidence>
<accession>A0A8S2VVJ8</accession>
<dbReference type="Proteomes" id="UP000681722">
    <property type="component" value="Unassembled WGS sequence"/>
</dbReference>
<dbReference type="PANTHER" id="PTHR46601:SF1">
    <property type="entry name" value="ADF-H DOMAIN-CONTAINING PROTEIN"/>
    <property type="match status" value="1"/>
</dbReference>
<dbReference type="EMBL" id="CAJOBC010091803">
    <property type="protein sequence ID" value="CAF4403927.1"/>
    <property type="molecule type" value="Genomic_DNA"/>
</dbReference>
<evidence type="ECO:0000313" key="2">
    <source>
        <dbReference type="EMBL" id="CAF4403927.1"/>
    </source>
</evidence>
<dbReference type="OrthoDB" id="6157944at2759"/>
<evidence type="ECO:0000256" key="1">
    <source>
        <dbReference type="SAM" id="MobiDB-lite"/>
    </source>
</evidence>
<gene>
    <name evidence="2" type="ORF">SRO942_LOCUS39609</name>
</gene>
<proteinExistence type="predicted"/>
<dbReference type="AlphaFoldDB" id="A0A8S2VVJ8"/>
<organism evidence="2 3">
    <name type="scientific">Didymodactylos carnosus</name>
    <dbReference type="NCBI Taxonomy" id="1234261"/>
    <lineage>
        <taxon>Eukaryota</taxon>
        <taxon>Metazoa</taxon>
        <taxon>Spiralia</taxon>
        <taxon>Gnathifera</taxon>
        <taxon>Rotifera</taxon>
        <taxon>Eurotatoria</taxon>
        <taxon>Bdelloidea</taxon>
        <taxon>Philodinida</taxon>
        <taxon>Philodinidae</taxon>
        <taxon>Didymodactylos</taxon>
    </lineage>
</organism>
<feature type="non-terminal residue" evidence="2">
    <location>
        <position position="590"/>
    </location>
</feature>
<comment type="caution">
    <text evidence="2">The sequence shown here is derived from an EMBL/GenBank/DDBJ whole genome shotgun (WGS) entry which is preliminary data.</text>
</comment>
<name>A0A8S2VVJ8_9BILA</name>
<sequence>MDEKIARNMQITYRKRIGLSKIGFRQGQLLCFRCHEYESKILKGKTIDHKGKSPFKQTPALFPRLLRREFTPLPRPATVDSDVSSSSEKLTPLKAAKENRHVQQSVNRKSAKDILNEIFQIVGIPPLADMRNTEVVLRSTNDAIIHLRKLVDNALPTLTSSTSLSSQNLTLTKIDELIAGFKDLYIHSEYLDQVRLLTISPEKWCRVKIEEFFGCTERQARQALELRATKGILAMPDCYRGNEPLQQTVIDKVIEFYLDDNISRQSPNKKDVIRVNKKPVALKFLQMSISEAFEKFKNDFSEYKIGHSKFYELRPKWVKKTYPHDICMCLYHENFNLLLQDDQATWKVWKRVDKKVDLQRITGNIQSLFDELDNQWPVFLKILVSKPTGLSPRHLTGRVPDGKGADGIGATIKSSATKHLLRHGPEKSFRDAEQFYEFSLKHSDRMGLVRPSGGEPHRPIEIKYLSSGTIKLSIRWNRLPNTGPIIGIRGFHDFRPLYAGKINRKSTSTSKISSTFDFTPKHLIKSSVIQIHSMNSLQISVFVVIAHDEKFHLAEVLSITKLHSTIDVKCYQSPLSKLHFTLCKNLPKLT</sequence>
<reference evidence="2" key="1">
    <citation type="submission" date="2021-02" db="EMBL/GenBank/DDBJ databases">
        <authorList>
            <person name="Nowell W R."/>
        </authorList>
    </citation>
    <scope>NUCLEOTIDE SEQUENCE</scope>
</reference>
<protein>
    <submittedName>
        <fullName evidence="2">Uncharacterized protein</fullName>
    </submittedName>
</protein>